<dbReference type="PANTHER" id="PTHR48006">
    <property type="entry name" value="LEUCINE-RICH REPEAT-CONTAINING PROTEIN DDB_G0281931-RELATED"/>
    <property type="match status" value="1"/>
</dbReference>
<evidence type="ECO:0000313" key="14">
    <source>
        <dbReference type="Proteomes" id="UP000826271"/>
    </source>
</evidence>
<sequence>MTRGQSNELKGKIRRPTVMKVAPPYGLLVLALCLGFTARVVEAKTRRNSTRPVTEPSEARAINVIFAWWRISAGDGWNISGELCSGIASDNGTELNNRPGIKCDCTYNSGTTCHIHALRVHATSDWNGSSNVTGPLPEELWSLTYLNSLDLAQNLLTGPLPPSVANLTRLQYLSLSINALSGELPKELGKLTQLRPLAVSTNNFSGTLPPEIGNCTKLEQLYIDSSGVSGAIPLTFANLVNMQTVFASDNELTGRLPDFIGSWSKLTTLRLEGNSLQGPIPSTFSNLTALKDLRICDLSNGNSPLDFLTNMKSLTTLMLRNNNISGSIPSNLNEHPSLSLLFLGNNRLTGSLPRQKASKLQFIDLSYNELSGSIPPWVFDRNLQLNLVANNFATESPNNSNVLLLPSGLNCLQRSFPCNRGDPQYSSFAIKCGGPQMRSAMGIVHEADNETLGPSSYYVSRERRWAVSNTGLPSSSSNPEYKSSFIYQIPNTRDPELFHYSRISAGSLRYYGLGLENGGYNVTLHFVETKFDDPTVWKSLGRRVFDIYIQGNLAVKNFDIRKEAGGMSLIAVVMEFTARVTENHLEIHLFWAGKGTCCVPAHGTYGPTISAISVTPADFIPTVRNNPPNDPANKKIRTGGVVGIAVSVGAISFSSAWHCHEKKRELELVDSNLTELNEDEARRLIGVALLCIQSTPAARPSMSRVVAMLSGDAEIPCVTSKPGYLTEWNFSDITSKFLMDPDSSTSSLVTTS</sequence>
<dbReference type="InterPro" id="IPR001611">
    <property type="entry name" value="Leu-rich_rpt"/>
</dbReference>
<evidence type="ECO:0000256" key="8">
    <source>
        <dbReference type="ARBA" id="ARBA00023170"/>
    </source>
</evidence>
<evidence type="ECO:0000256" key="2">
    <source>
        <dbReference type="ARBA" id="ARBA00012513"/>
    </source>
</evidence>
<protein>
    <recommendedName>
        <fullName evidence="2">non-specific serine/threonine protein kinase</fullName>
        <ecNumber evidence="2">2.7.11.1</ecNumber>
    </recommendedName>
</protein>
<organism evidence="13 14">
    <name type="scientific">Buddleja alternifolia</name>
    <dbReference type="NCBI Taxonomy" id="168488"/>
    <lineage>
        <taxon>Eukaryota</taxon>
        <taxon>Viridiplantae</taxon>
        <taxon>Streptophyta</taxon>
        <taxon>Embryophyta</taxon>
        <taxon>Tracheophyta</taxon>
        <taxon>Spermatophyta</taxon>
        <taxon>Magnoliopsida</taxon>
        <taxon>eudicotyledons</taxon>
        <taxon>Gunneridae</taxon>
        <taxon>Pentapetalae</taxon>
        <taxon>asterids</taxon>
        <taxon>lamiids</taxon>
        <taxon>Lamiales</taxon>
        <taxon>Scrophulariaceae</taxon>
        <taxon>Buddlejeae</taxon>
        <taxon>Buddleja</taxon>
    </lineage>
</organism>
<keyword evidence="4" id="KW-0808">Transferase</keyword>
<dbReference type="InterPro" id="IPR021720">
    <property type="entry name" value="Malectin_dom"/>
</dbReference>
<evidence type="ECO:0000256" key="1">
    <source>
        <dbReference type="ARBA" id="ARBA00004479"/>
    </source>
</evidence>
<comment type="caution">
    <text evidence="13">The sequence shown here is derived from an EMBL/GenBank/DDBJ whole genome shotgun (WGS) entry which is preliminary data.</text>
</comment>
<evidence type="ECO:0000256" key="5">
    <source>
        <dbReference type="ARBA" id="ARBA00022729"/>
    </source>
</evidence>
<dbReference type="GO" id="GO:0005524">
    <property type="term" value="F:ATP binding"/>
    <property type="evidence" value="ECO:0007669"/>
    <property type="project" value="UniProtKB-KW"/>
</dbReference>
<dbReference type="Proteomes" id="UP000826271">
    <property type="component" value="Unassembled WGS sequence"/>
</dbReference>
<keyword evidence="8" id="KW-0675">Receptor</keyword>
<evidence type="ECO:0000256" key="3">
    <source>
        <dbReference type="ARBA" id="ARBA00022553"/>
    </source>
</evidence>
<evidence type="ECO:0000256" key="4">
    <source>
        <dbReference type="ARBA" id="ARBA00022679"/>
    </source>
</evidence>
<dbReference type="InterPro" id="IPR032675">
    <property type="entry name" value="LRR_dom_sf"/>
</dbReference>
<dbReference type="FunFam" id="2.60.120.430:FF:000002">
    <property type="entry name" value="Leucine-rich repeat receptor-like protein kinase"/>
    <property type="match status" value="1"/>
</dbReference>
<keyword evidence="5" id="KW-0732">Signal</keyword>
<dbReference type="EC" id="2.7.11.1" evidence="2"/>
<keyword evidence="14" id="KW-1185">Reference proteome</keyword>
<keyword evidence="3" id="KW-0597">Phosphoprotein</keyword>
<keyword evidence="9" id="KW-0325">Glycoprotein</keyword>
<dbReference type="GO" id="GO:0004674">
    <property type="term" value="F:protein serine/threonine kinase activity"/>
    <property type="evidence" value="ECO:0007669"/>
    <property type="project" value="UniProtKB-EC"/>
</dbReference>
<dbReference type="GO" id="GO:0005886">
    <property type="term" value="C:plasma membrane"/>
    <property type="evidence" value="ECO:0007669"/>
    <property type="project" value="TreeGrafter"/>
</dbReference>
<comment type="subcellular location">
    <subcellularLocation>
        <location evidence="1">Membrane</location>
        <topology evidence="1">Single-pass type I membrane protein</topology>
    </subcellularLocation>
</comment>
<dbReference type="PANTHER" id="PTHR48006:SF62">
    <property type="entry name" value="LEUCINE-RICH REPEAT TRANSMEMBRANE PROTEIN KINASE"/>
    <property type="match status" value="1"/>
</dbReference>
<dbReference type="SUPFAM" id="SSF52058">
    <property type="entry name" value="L domain-like"/>
    <property type="match status" value="1"/>
</dbReference>
<name>A0AAV6Y180_9LAMI</name>
<gene>
    <name evidence="13" type="ORF">BUALT_Bualt03G0168000</name>
</gene>
<evidence type="ECO:0000256" key="10">
    <source>
        <dbReference type="ARBA" id="ARBA00047899"/>
    </source>
</evidence>
<comment type="catalytic activity">
    <reaction evidence="10">
        <text>L-threonyl-[protein] + ATP = O-phospho-L-threonyl-[protein] + ADP + H(+)</text>
        <dbReference type="Rhea" id="RHEA:46608"/>
        <dbReference type="Rhea" id="RHEA-COMP:11060"/>
        <dbReference type="Rhea" id="RHEA-COMP:11605"/>
        <dbReference type="ChEBI" id="CHEBI:15378"/>
        <dbReference type="ChEBI" id="CHEBI:30013"/>
        <dbReference type="ChEBI" id="CHEBI:30616"/>
        <dbReference type="ChEBI" id="CHEBI:61977"/>
        <dbReference type="ChEBI" id="CHEBI:456216"/>
        <dbReference type="EC" id="2.7.11.1"/>
    </reaction>
</comment>
<dbReference type="AlphaFoldDB" id="A0AAV6Y180"/>
<dbReference type="EMBL" id="WHWC01000003">
    <property type="protein sequence ID" value="KAG8386626.1"/>
    <property type="molecule type" value="Genomic_DNA"/>
</dbReference>
<keyword evidence="6" id="KW-0547">Nucleotide-binding</keyword>
<dbReference type="Pfam" id="PF11721">
    <property type="entry name" value="Malectin"/>
    <property type="match status" value="1"/>
</dbReference>
<evidence type="ECO:0000256" key="6">
    <source>
        <dbReference type="ARBA" id="ARBA00022741"/>
    </source>
</evidence>
<dbReference type="Gene3D" id="2.60.120.430">
    <property type="entry name" value="Galactose-binding lectin"/>
    <property type="match status" value="1"/>
</dbReference>
<dbReference type="Pfam" id="PF00560">
    <property type="entry name" value="LRR_1"/>
    <property type="match status" value="5"/>
</dbReference>
<reference evidence="13" key="1">
    <citation type="submission" date="2019-10" db="EMBL/GenBank/DDBJ databases">
        <authorList>
            <person name="Zhang R."/>
            <person name="Pan Y."/>
            <person name="Wang J."/>
            <person name="Ma R."/>
            <person name="Yu S."/>
        </authorList>
    </citation>
    <scope>NUCLEOTIDE SEQUENCE</scope>
    <source>
        <strain evidence="13">LA-IB0</strain>
        <tissue evidence="13">Leaf</tissue>
    </source>
</reference>
<keyword evidence="7" id="KW-0067">ATP-binding</keyword>
<proteinExistence type="predicted"/>
<dbReference type="Gene3D" id="3.80.10.10">
    <property type="entry name" value="Ribonuclease Inhibitor"/>
    <property type="match status" value="2"/>
</dbReference>
<evidence type="ECO:0000256" key="11">
    <source>
        <dbReference type="ARBA" id="ARBA00048679"/>
    </source>
</evidence>
<feature type="domain" description="Malectin" evidence="12">
    <location>
        <begin position="427"/>
        <end position="612"/>
    </location>
</feature>
<dbReference type="InterPro" id="IPR051824">
    <property type="entry name" value="LRR_Rcpt-Like_S/T_Kinase"/>
</dbReference>
<evidence type="ECO:0000313" key="13">
    <source>
        <dbReference type="EMBL" id="KAG8386626.1"/>
    </source>
</evidence>
<evidence type="ECO:0000256" key="9">
    <source>
        <dbReference type="ARBA" id="ARBA00023180"/>
    </source>
</evidence>
<dbReference type="FunFam" id="3.80.10.10:FF:000766">
    <property type="entry name" value="Os05g0263100 protein"/>
    <property type="match status" value="1"/>
</dbReference>
<evidence type="ECO:0000256" key="7">
    <source>
        <dbReference type="ARBA" id="ARBA00022840"/>
    </source>
</evidence>
<accession>A0AAV6Y180</accession>
<comment type="catalytic activity">
    <reaction evidence="11">
        <text>L-seryl-[protein] + ATP = O-phospho-L-seryl-[protein] + ADP + H(+)</text>
        <dbReference type="Rhea" id="RHEA:17989"/>
        <dbReference type="Rhea" id="RHEA-COMP:9863"/>
        <dbReference type="Rhea" id="RHEA-COMP:11604"/>
        <dbReference type="ChEBI" id="CHEBI:15378"/>
        <dbReference type="ChEBI" id="CHEBI:29999"/>
        <dbReference type="ChEBI" id="CHEBI:30616"/>
        <dbReference type="ChEBI" id="CHEBI:83421"/>
        <dbReference type="ChEBI" id="CHEBI:456216"/>
        <dbReference type="EC" id="2.7.11.1"/>
    </reaction>
</comment>
<dbReference type="Gene3D" id="1.10.510.10">
    <property type="entry name" value="Transferase(Phosphotransferase) domain 1"/>
    <property type="match status" value="1"/>
</dbReference>
<evidence type="ECO:0000259" key="12">
    <source>
        <dbReference type="Pfam" id="PF11721"/>
    </source>
</evidence>